<reference evidence="2" key="1">
    <citation type="submission" date="2022-11" db="UniProtKB">
        <authorList>
            <consortium name="WormBaseParasite"/>
        </authorList>
    </citation>
    <scope>IDENTIFICATION</scope>
</reference>
<accession>A0AC35EWY4</accession>
<dbReference type="Proteomes" id="UP000887580">
    <property type="component" value="Unplaced"/>
</dbReference>
<evidence type="ECO:0000313" key="1">
    <source>
        <dbReference type="Proteomes" id="UP000887580"/>
    </source>
</evidence>
<evidence type="ECO:0000313" key="2">
    <source>
        <dbReference type="WBParaSite" id="PS1159_v2.g11480.t1"/>
    </source>
</evidence>
<sequence>MYKLLAYRVSLKGRHQIFENLKVLKILWPTIVFFTIVAPIGVMLAVSYNITFEQQSPGGLFFLTYNPAFIMIFLYLLKNRLKPRKVIPYSIHTDHLPVISAMGQRLPTSCSTDAYFKDLQKQWNS</sequence>
<dbReference type="WBParaSite" id="PS1159_v2.g11480.t1">
    <property type="protein sequence ID" value="PS1159_v2.g11480.t1"/>
    <property type="gene ID" value="PS1159_v2.g11480"/>
</dbReference>
<protein>
    <submittedName>
        <fullName evidence="2">Uncharacterized protein</fullName>
    </submittedName>
</protein>
<organism evidence="1 2">
    <name type="scientific">Panagrolaimus sp. PS1159</name>
    <dbReference type="NCBI Taxonomy" id="55785"/>
    <lineage>
        <taxon>Eukaryota</taxon>
        <taxon>Metazoa</taxon>
        <taxon>Ecdysozoa</taxon>
        <taxon>Nematoda</taxon>
        <taxon>Chromadorea</taxon>
        <taxon>Rhabditida</taxon>
        <taxon>Tylenchina</taxon>
        <taxon>Panagrolaimomorpha</taxon>
        <taxon>Panagrolaimoidea</taxon>
        <taxon>Panagrolaimidae</taxon>
        <taxon>Panagrolaimus</taxon>
    </lineage>
</organism>
<proteinExistence type="predicted"/>
<name>A0AC35EWY4_9BILA</name>